<reference evidence="1 2" key="1">
    <citation type="journal article" date="2020" name="Phytopathology">
        <title>Genome Sequence Resources of Colletotrichum truncatum, C. plurivorum, C. musicola, and C. sojae: Four Species Pathogenic to Soybean (Glycine max).</title>
        <authorList>
            <person name="Rogerio F."/>
            <person name="Boufleur T.R."/>
            <person name="Ciampi-Guillardi M."/>
            <person name="Sukno S.A."/>
            <person name="Thon M.R."/>
            <person name="Massola Junior N.S."/>
            <person name="Baroncelli R."/>
        </authorList>
    </citation>
    <scope>NUCLEOTIDE SEQUENCE [LARGE SCALE GENOMIC DNA]</scope>
    <source>
        <strain evidence="1 2">CMES1059</strain>
    </source>
</reference>
<accession>A0ACC3YGW1</accession>
<organism evidence="1 2">
    <name type="scientific">Colletotrichum truncatum</name>
    <name type="common">Anthracnose fungus</name>
    <name type="synonym">Colletotrichum capsici</name>
    <dbReference type="NCBI Taxonomy" id="5467"/>
    <lineage>
        <taxon>Eukaryota</taxon>
        <taxon>Fungi</taxon>
        <taxon>Dikarya</taxon>
        <taxon>Ascomycota</taxon>
        <taxon>Pezizomycotina</taxon>
        <taxon>Sordariomycetes</taxon>
        <taxon>Hypocreomycetidae</taxon>
        <taxon>Glomerellales</taxon>
        <taxon>Glomerellaceae</taxon>
        <taxon>Colletotrichum</taxon>
        <taxon>Colletotrichum truncatum species complex</taxon>
    </lineage>
</organism>
<evidence type="ECO:0000313" key="1">
    <source>
        <dbReference type="EMBL" id="KAL0931115.1"/>
    </source>
</evidence>
<keyword evidence="2" id="KW-1185">Reference proteome</keyword>
<dbReference type="EMBL" id="VUJX02000010">
    <property type="protein sequence ID" value="KAL0931115.1"/>
    <property type="molecule type" value="Genomic_DNA"/>
</dbReference>
<gene>
    <name evidence="1" type="ORF">CTRU02_213850</name>
</gene>
<comment type="caution">
    <text evidence="1">The sequence shown here is derived from an EMBL/GenBank/DDBJ whole genome shotgun (WGS) entry which is preliminary data.</text>
</comment>
<name>A0ACC3YGW1_COLTU</name>
<sequence length="903" mass="98119">MRGLCVLGLFLSLTGSSTALQRRQDGAIRDDESSKAVKSRFIFEFAPDVNSKTNTDKLEAQLAGSKVHKVFDTGIFKGASIDTEDDVDVLKAAGQLSGVINVWPALQVKLSEPSSDSLPQLSNLESVGDYSVHHMTGVDKLHEAGILGKGAVIAIVDTGIDYKHPALGGGFGPGFKVAGGRDFVGNGNWPQQGEKEPDDDPMDQKGHGTHVAGIAAGNRGWFKGVAPEATILAYKVFSNSGLTDEEVLIEAFIQAFEDGADVITASIGWEYNWSNSAWAMVASRLVEQGVVCTIATGNDGRVGPFYSSSGSSGKYVTAVASVDPDVIAAIPFTAITIKDGVASETVVGYRPAAYGGVFDPKIKNMTVYHIPKEMWTACSRLPPQRNLSNVVVLTSRSIECDYGSQTYYMQLQGAKGIIFYNSDERELEDPSAVDGVKIGHIDQPSGEALVKAISDGSTIAFSFPEFGGYVTMHEPTGGVASVFTSWGPTFELEQKPDIGAPGRSIVSTYLDGGWKMLSGTSMATPYVAGVAALYVSKHGGRKQHGAGFGVQLTARLISSGKTLPWAVGSRHFASTAKVGNGLINAWKVVNYDTSLSFAKWQLNDTRHFSRYHDVDITNNGEKEVTYSFELEPAAGFMAFERNRDVYRYAPGVAEGMPEPRQMIPDVRMPAGTFSVKPGQTRKAEWIFTLPTGDIDDKSLPVYSGKMLIKGDNGEQLSVPYVGLAGDLKRSIGNQNDIWWLTKPHFVTGVGWTPVKDKPNWTFNLALGIQDFPRLLMTPTFGTPLIRWDIYEAEWQEHRWSYPPVVGENGFIGTATTYRNADSLVPFDPESENASDVVPAVKQWQVRDHMRDFWWFGQLANGSHIIPGNYTMRAAMLLPFGNPKASDNWVIVESPQIQILPKTA</sequence>
<protein>
    <submittedName>
        <fullName evidence="1">Serine endopeptidase</fullName>
    </submittedName>
</protein>
<dbReference type="Proteomes" id="UP000805649">
    <property type="component" value="Unassembled WGS sequence"/>
</dbReference>
<proteinExistence type="predicted"/>
<evidence type="ECO:0000313" key="2">
    <source>
        <dbReference type="Proteomes" id="UP000805649"/>
    </source>
</evidence>